<dbReference type="Proteomes" id="UP000603295">
    <property type="component" value="Unassembled WGS sequence"/>
</dbReference>
<comment type="catalytic activity">
    <reaction evidence="7">
        <text>a 2'-deoxyadenosine in DNA + S-adenosyl-L-methionine = an N(6)-methyl-2'-deoxyadenosine in DNA + S-adenosyl-L-homocysteine + H(+)</text>
        <dbReference type="Rhea" id="RHEA:15197"/>
        <dbReference type="Rhea" id="RHEA-COMP:12418"/>
        <dbReference type="Rhea" id="RHEA-COMP:12419"/>
        <dbReference type="ChEBI" id="CHEBI:15378"/>
        <dbReference type="ChEBI" id="CHEBI:57856"/>
        <dbReference type="ChEBI" id="CHEBI:59789"/>
        <dbReference type="ChEBI" id="CHEBI:90615"/>
        <dbReference type="ChEBI" id="CHEBI:90616"/>
        <dbReference type="EC" id="2.1.1.72"/>
    </reaction>
</comment>
<dbReference type="PANTHER" id="PTHR33841:SF6">
    <property type="entry name" value="TYPE II METHYLTRANSFERASE M.HINDII"/>
    <property type="match status" value="1"/>
</dbReference>
<keyword evidence="3" id="KW-0808">Transferase</keyword>
<dbReference type="PANTHER" id="PTHR33841">
    <property type="entry name" value="DNA METHYLTRANSFERASE YEEA-RELATED"/>
    <property type="match status" value="1"/>
</dbReference>
<dbReference type="Gene3D" id="3.40.50.150">
    <property type="entry name" value="Vaccinia Virus protein VP39"/>
    <property type="match status" value="1"/>
</dbReference>
<evidence type="ECO:0000259" key="8">
    <source>
        <dbReference type="Pfam" id="PF07669"/>
    </source>
</evidence>
<evidence type="ECO:0000256" key="7">
    <source>
        <dbReference type="ARBA" id="ARBA00047942"/>
    </source>
</evidence>
<organism evidence="9 10">
    <name type="scientific">Limosilactobacillus caviae</name>
    <dbReference type="NCBI Taxonomy" id="1769424"/>
    <lineage>
        <taxon>Bacteria</taxon>
        <taxon>Bacillati</taxon>
        <taxon>Bacillota</taxon>
        <taxon>Bacilli</taxon>
        <taxon>Lactobacillales</taxon>
        <taxon>Lactobacillaceae</taxon>
        <taxon>Limosilactobacillus</taxon>
    </lineage>
</organism>
<sequence length="373" mass="44190">MSDFFQKEINVDWKIYCQDILKCDFKLNEFDYVISNPPFVSKANMDSNAIKFLNDNSQFCDKYNYNFYYYFFEIGYKLWNKKGKMVFITPNTYIKAESSRVMNKFFLRHRMIERIIDFDDQLMFENVSVFTAITVFSTNNQYLRVEKPYSNFLRNLAYREINVNSYNPFLNVSESQYYLSDIAKIRNGIATLNDKTFIIQSKEVIDLTDKYLIFKKNKKMFKVERQILVRGIRPSNISEVNYVIFPYNLFDFKKINNMKDLFPLTYKYLNKMLSQSFKEKYGLWWGRSQGIHDVNTPKIVVSRSIIPYSEPFKIVKSGLVISGIQIIANKNDLAELTTFLNSSKVQKLISLLSKTYIPKYKSLSTSMLKRIPL</sequence>
<name>A0ABQ2CC20_9LACO</name>
<keyword evidence="5" id="KW-0680">Restriction system</keyword>
<feature type="domain" description="Type II methyltransferase M.TaqI-like" evidence="8">
    <location>
        <begin position="21"/>
        <end position="124"/>
    </location>
</feature>
<accession>A0ABQ2CC20</accession>
<evidence type="ECO:0000256" key="3">
    <source>
        <dbReference type="ARBA" id="ARBA00022679"/>
    </source>
</evidence>
<keyword evidence="6" id="KW-0238">DNA-binding</keyword>
<evidence type="ECO:0000256" key="1">
    <source>
        <dbReference type="ARBA" id="ARBA00011900"/>
    </source>
</evidence>
<proteinExistence type="predicted"/>
<keyword evidence="10" id="KW-1185">Reference proteome</keyword>
<dbReference type="InterPro" id="IPR029063">
    <property type="entry name" value="SAM-dependent_MTases_sf"/>
</dbReference>
<dbReference type="Pfam" id="PF07669">
    <property type="entry name" value="Eco57I"/>
    <property type="match status" value="1"/>
</dbReference>
<gene>
    <name evidence="9" type="ORF">GCM10011459_21780</name>
</gene>
<evidence type="ECO:0000313" key="9">
    <source>
        <dbReference type="EMBL" id="GGI64344.1"/>
    </source>
</evidence>
<dbReference type="InterPro" id="IPR002052">
    <property type="entry name" value="DNA_methylase_N6_adenine_CS"/>
</dbReference>
<protein>
    <recommendedName>
        <fullName evidence="1">site-specific DNA-methyltransferase (adenine-specific)</fullName>
        <ecNumber evidence="1">2.1.1.72</ecNumber>
    </recommendedName>
</protein>
<evidence type="ECO:0000256" key="4">
    <source>
        <dbReference type="ARBA" id="ARBA00022691"/>
    </source>
</evidence>
<dbReference type="RefSeq" id="WP_188358149.1">
    <property type="nucleotide sequence ID" value="NZ_BMDS01000018.1"/>
</dbReference>
<dbReference type="EC" id="2.1.1.72" evidence="1"/>
<dbReference type="InterPro" id="IPR050953">
    <property type="entry name" value="N4_N6_ade-DNA_methylase"/>
</dbReference>
<dbReference type="EMBL" id="BMDS01000018">
    <property type="protein sequence ID" value="GGI64344.1"/>
    <property type="molecule type" value="Genomic_DNA"/>
</dbReference>
<reference evidence="10" key="1">
    <citation type="journal article" date="2019" name="Int. J. Syst. Evol. Microbiol.">
        <title>The Global Catalogue of Microorganisms (GCM) 10K type strain sequencing project: providing services to taxonomists for standard genome sequencing and annotation.</title>
        <authorList>
            <consortium name="The Broad Institute Genomics Platform"/>
            <consortium name="The Broad Institute Genome Sequencing Center for Infectious Disease"/>
            <person name="Wu L."/>
            <person name="Ma J."/>
        </authorList>
    </citation>
    <scope>NUCLEOTIDE SEQUENCE [LARGE SCALE GENOMIC DNA]</scope>
    <source>
        <strain evidence="10">CCM 8609</strain>
    </source>
</reference>
<keyword evidence="4" id="KW-0949">S-adenosyl-L-methionine</keyword>
<dbReference type="PROSITE" id="PS00092">
    <property type="entry name" value="N6_MTASE"/>
    <property type="match status" value="1"/>
</dbReference>
<comment type="caution">
    <text evidence="9">The sequence shown here is derived from an EMBL/GenBank/DDBJ whole genome shotgun (WGS) entry which is preliminary data.</text>
</comment>
<evidence type="ECO:0000256" key="5">
    <source>
        <dbReference type="ARBA" id="ARBA00022747"/>
    </source>
</evidence>
<evidence type="ECO:0000256" key="2">
    <source>
        <dbReference type="ARBA" id="ARBA00022603"/>
    </source>
</evidence>
<evidence type="ECO:0000313" key="10">
    <source>
        <dbReference type="Proteomes" id="UP000603295"/>
    </source>
</evidence>
<keyword evidence="2" id="KW-0489">Methyltransferase</keyword>
<evidence type="ECO:0000256" key="6">
    <source>
        <dbReference type="ARBA" id="ARBA00023125"/>
    </source>
</evidence>
<dbReference type="SUPFAM" id="SSF53335">
    <property type="entry name" value="S-adenosyl-L-methionine-dependent methyltransferases"/>
    <property type="match status" value="1"/>
</dbReference>
<dbReference type="InterPro" id="IPR011639">
    <property type="entry name" value="MethylTrfase_TaqI-like_dom"/>
</dbReference>